<dbReference type="InterPro" id="IPR027417">
    <property type="entry name" value="P-loop_NTPase"/>
</dbReference>
<evidence type="ECO:0000256" key="1">
    <source>
        <dbReference type="SAM" id="Coils"/>
    </source>
</evidence>
<evidence type="ECO:0000313" key="3">
    <source>
        <dbReference type="EMBL" id="ECC3916478.1"/>
    </source>
</evidence>
<organism evidence="3">
    <name type="scientific">Salmonella diarizonae</name>
    <dbReference type="NCBI Taxonomy" id="59204"/>
    <lineage>
        <taxon>Bacteria</taxon>
        <taxon>Pseudomonadati</taxon>
        <taxon>Pseudomonadota</taxon>
        <taxon>Gammaproteobacteria</taxon>
        <taxon>Enterobacterales</taxon>
        <taxon>Enterobacteriaceae</taxon>
        <taxon>Salmonella</taxon>
    </lineage>
</organism>
<reference evidence="3" key="1">
    <citation type="submission" date="2018-08" db="EMBL/GenBank/DDBJ databases">
        <authorList>
            <person name="Ashton P.M."/>
            <person name="Dallman T."/>
            <person name="Nair S."/>
            <person name="De Pinna E."/>
            <person name="Peters T."/>
            <person name="Grant K."/>
        </authorList>
    </citation>
    <scope>NUCLEOTIDE SEQUENCE [LARGE SCALE GENOMIC DNA]</scope>
    <source>
        <strain evidence="3">294779</strain>
    </source>
</reference>
<dbReference type="AlphaFoldDB" id="A0A5Y1YC84"/>
<dbReference type="SUPFAM" id="SSF52540">
    <property type="entry name" value="P-loop containing nucleoside triphosphate hydrolases"/>
    <property type="match status" value="1"/>
</dbReference>
<dbReference type="Gene3D" id="3.40.50.300">
    <property type="entry name" value="P-loop containing nucleotide triphosphate hydrolases"/>
    <property type="match status" value="1"/>
</dbReference>
<comment type="caution">
    <text evidence="3">The sequence shown here is derived from an EMBL/GenBank/DDBJ whole genome shotgun (WGS) entry which is preliminary data.</text>
</comment>
<dbReference type="InterPro" id="IPR022205">
    <property type="entry name" value="DUF3732"/>
</dbReference>
<dbReference type="Pfam" id="PF12532">
    <property type="entry name" value="DUF3732"/>
    <property type="match status" value="1"/>
</dbReference>
<name>A0A5Y1YC84_SALDZ</name>
<keyword evidence="1" id="KW-0175">Coiled coil</keyword>
<gene>
    <name evidence="3" type="ORF">CTQ69_21350</name>
</gene>
<dbReference type="Proteomes" id="UP000839735">
    <property type="component" value="Unassembled WGS sequence"/>
</dbReference>
<accession>A0A5Y1YC84</accession>
<protein>
    <submittedName>
        <fullName evidence="3">DUF3732 domain-containing protein</fullName>
    </submittedName>
</protein>
<feature type="coiled-coil region" evidence="1">
    <location>
        <begin position="391"/>
        <end position="418"/>
    </location>
</feature>
<sequence>MKFYISQLILWPKDISNKTQTLKFHDGEINIVHGVSGTGKSSIISIIDYCLGSSRCSIPVGIIREKVRWFGLKIYIKNKFYIIARSSPSYSSANDCHISITSESEQIPETISGNYSLSQFKQRLNILCQITNISIETNYDENEKYDPPSYRDLTSFNFQPQHIVANPNTLFYRSDSYNHKEKLKKVLPYAFNMRDAVYLAKERELSIARKDLEKKEKQQSLLINAYQTWEVDISNLWNKAVELGLTEDNPNQNTDDKLNNLKEIINIFDSRRIEDIFLPPHYQYTNNKYIELKSLEETLQQEIDSINKRIRSYKSMNHYAEQFRDATKIEKESLLNIDWIKKNLKTETTCLVCGSISNHLTPIVKSLDDSKKKIDLSSEAFITPPITDKQIENFQIQLNKLQEEINKTRKTRLQLELSNDSTKDSLSRIYLLIGNIQSLLKTMLTVERNDDLSKEMLLLQEKIENLSLFFKENNYHNRELSAKFKIDELIKGYAQNFRLTQYQLASLDYRELTISFQKKNSFHEKEFLWEIGSGANWMGYHIASFLAFHEYLMSSNGCSGTSPVLSFIVIDQPSQVYFPSSSSGVNDLDTPPEMFNKVMENRNTDINETQRIFKILSRSLDRTYKNSQDKFQIIVLEHAGKSIWEKIPHVNEVAHWDTKGDGLIPKDWI</sequence>
<feature type="domain" description="Rad50/SbcC-type AAA" evidence="2">
    <location>
        <begin position="19"/>
        <end position="262"/>
    </location>
</feature>
<dbReference type="InterPro" id="IPR038729">
    <property type="entry name" value="Rad50/SbcC_AAA"/>
</dbReference>
<evidence type="ECO:0000259" key="2">
    <source>
        <dbReference type="Pfam" id="PF13476"/>
    </source>
</evidence>
<dbReference type="EMBL" id="AAIBIC010000032">
    <property type="protein sequence ID" value="ECC3916478.1"/>
    <property type="molecule type" value="Genomic_DNA"/>
</dbReference>
<proteinExistence type="predicted"/>
<feature type="coiled-coil region" evidence="1">
    <location>
        <begin position="289"/>
        <end position="316"/>
    </location>
</feature>
<dbReference type="RefSeq" id="WP_023249194.1">
    <property type="nucleotide sequence ID" value="NZ_JZTQ01000013.1"/>
</dbReference>
<dbReference type="Pfam" id="PF13476">
    <property type="entry name" value="AAA_23"/>
    <property type="match status" value="1"/>
</dbReference>